<organism evidence="1 2">
    <name type="scientific">Vitis vinifera</name>
    <name type="common">Grape</name>
    <dbReference type="NCBI Taxonomy" id="29760"/>
    <lineage>
        <taxon>Eukaryota</taxon>
        <taxon>Viridiplantae</taxon>
        <taxon>Streptophyta</taxon>
        <taxon>Embryophyta</taxon>
        <taxon>Tracheophyta</taxon>
        <taxon>Spermatophyta</taxon>
        <taxon>Magnoliopsida</taxon>
        <taxon>eudicotyledons</taxon>
        <taxon>Gunneridae</taxon>
        <taxon>Pentapetalae</taxon>
        <taxon>rosids</taxon>
        <taxon>Vitales</taxon>
        <taxon>Vitaceae</taxon>
        <taxon>Viteae</taxon>
        <taxon>Vitis</taxon>
    </lineage>
</organism>
<evidence type="ECO:0000313" key="2">
    <source>
        <dbReference type="Proteomes" id="UP000288805"/>
    </source>
</evidence>
<comment type="caution">
    <text evidence="1">The sequence shown here is derived from an EMBL/GenBank/DDBJ whole genome shotgun (WGS) entry which is preliminary data.</text>
</comment>
<name>A0A438KE46_VITVI</name>
<protein>
    <submittedName>
        <fullName evidence="1">Uncharacterized protein</fullName>
    </submittedName>
</protein>
<dbReference type="AlphaFoldDB" id="A0A438KE46"/>
<dbReference type="Proteomes" id="UP000288805">
    <property type="component" value="Unassembled WGS sequence"/>
</dbReference>
<sequence length="88" mass="9472">MALLWVRDSGHVSGGLGCCCSCAMCATRTKLPAIDNRCSALLIPLVPVELGGMLKATQQAPAYQHHCTFCWRLKHFSSCCTISGPSFL</sequence>
<reference evidence="1 2" key="1">
    <citation type="journal article" date="2018" name="PLoS Genet.">
        <title>Population sequencing reveals clonal diversity and ancestral inbreeding in the grapevine cultivar Chardonnay.</title>
        <authorList>
            <person name="Roach M.J."/>
            <person name="Johnson D.L."/>
            <person name="Bohlmann J."/>
            <person name="van Vuuren H.J."/>
            <person name="Jones S.J."/>
            <person name="Pretorius I.S."/>
            <person name="Schmidt S.A."/>
            <person name="Borneman A.R."/>
        </authorList>
    </citation>
    <scope>NUCLEOTIDE SEQUENCE [LARGE SCALE GENOMIC DNA]</scope>
    <source>
        <strain evidence="2">cv. Chardonnay</strain>
        <tissue evidence="1">Leaf</tissue>
    </source>
</reference>
<dbReference type="EMBL" id="QGNW01000008">
    <property type="protein sequence ID" value="RVX19486.1"/>
    <property type="molecule type" value="Genomic_DNA"/>
</dbReference>
<accession>A0A438KE46</accession>
<proteinExistence type="predicted"/>
<evidence type="ECO:0000313" key="1">
    <source>
        <dbReference type="EMBL" id="RVX19486.1"/>
    </source>
</evidence>
<gene>
    <name evidence="1" type="ORF">CK203_005142</name>
</gene>